<dbReference type="SUPFAM" id="SSF51101">
    <property type="entry name" value="Mannose-binding lectins"/>
    <property type="match status" value="1"/>
</dbReference>
<dbReference type="Pfam" id="PF01419">
    <property type="entry name" value="Jacalin"/>
    <property type="match status" value="1"/>
</dbReference>
<feature type="signal peptide" evidence="1">
    <location>
        <begin position="1"/>
        <end position="21"/>
    </location>
</feature>
<dbReference type="PROSITE" id="PS51752">
    <property type="entry name" value="JACALIN_LECTIN"/>
    <property type="match status" value="1"/>
</dbReference>
<protein>
    <recommendedName>
        <fullName evidence="2">Jacalin-type lectin domain-containing protein</fullName>
    </recommendedName>
</protein>
<keyword evidence="1" id="KW-0732">Signal</keyword>
<organism evidence="3 4">
    <name type="scientific">Bremia lactucae</name>
    <name type="common">Lettuce downy mildew</name>
    <dbReference type="NCBI Taxonomy" id="4779"/>
    <lineage>
        <taxon>Eukaryota</taxon>
        <taxon>Sar</taxon>
        <taxon>Stramenopiles</taxon>
        <taxon>Oomycota</taxon>
        <taxon>Peronosporomycetes</taxon>
        <taxon>Peronosporales</taxon>
        <taxon>Peronosporaceae</taxon>
        <taxon>Bremia</taxon>
    </lineage>
</organism>
<evidence type="ECO:0000313" key="4">
    <source>
        <dbReference type="Proteomes" id="UP000294530"/>
    </source>
</evidence>
<dbReference type="KEGG" id="blac:94351230"/>
<comment type="caution">
    <text evidence="3">The sequence shown here is derived from an EMBL/GenBank/DDBJ whole genome shotgun (WGS) entry which is preliminary data.</text>
</comment>
<proteinExistence type="predicted"/>
<evidence type="ECO:0000256" key="1">
    <source>
        <dbReference type="SAM" id="SignalP"/>
    </source>
</evidence>
<dbReference type="EMBL" id="SHOA02000072">
    <property type="protein sequence ID" value="TDH69957.1"/>
    <property type="molecule type" value="Genomic_DNA"/>
</dbReference>
<dbReference type="AlphaFoldDB" id="A0A976FN78"/>
<reference evidence="3 4" key="1">
    <citation type="journal article" date="2021" name="Genome Biol.">
        <title>AFLAP: assembly-free linkage analysis pipeline using k-mers from genome sequencing data.</title>
        <authorList>
            <person name="Fletcher K."/>
            <person name="Zhang L."/>
            <person name="Gil J."/>
            <person name="Han R."/>
            <person name="Cavanaugh K."/>
            <person name="Michelmore R."/>
        </authorList>
    </citation>
    <scope>NUCLEOTIDE SEQUENCE [LARGE SCALE GENOMIC DNA]</scope>
    <source>
        <strain evidence="3 4">SF5</strain>
    </source>
</reference>
<dbReference type="OrthoDB" id="3225429at2759"/>
<name>A0A976FN78_BRELC</name>
<dbReference type="InterPro" id="IPR001229">
    <property type="entry name" value="Jacalin-like_lectin_dom"/>
</dbReference>
<feature type="domain" description="Jacalin-type lectin" evidence="2">
    <location>
        <begin position="35"/>
        <end position="180"/>
    </location>
</feature>
<dbReference type="Gene3D" id="2.100.10.30">
    <property type="entry name" value="Jacalin-like lectin domain"/>
    <property type="match status" value="1"/>
</dbReference>
<dbReference type="Proteomes" id="UP000294530">
    <property type="component" value="Unassembled WGS sequence"/>
</dbReference>
<sequence length="180" mass="19801">MVSFFYQILATVVLLSGSSNAENIRNLATTGQVAYQFGLTHGSQAGGVPFSVQPAQNEQIATIRLNTGRRVDGMTIIYQQISTKRLREPLHIGTSYLSHGGKYELNLLDGEFVSRVEVHAIVMKKRKRISFIQITTSKGRSIWGGTETNDKVTFENGKKLAGFHGTAGAEIDSIGPIWMR</sequence>
<dbReference type="RefSeq" id="XP_067819456.1">
    <property type="nucleotide sequence ID" value="XM_067965559.1"/>
</dbReference>
<feature type="chain" id="PRO_5037424277" description="Jacalin-type lectin domain-containing protein" evidence="1">
    <location>
        <begin position="22"/>
        <end position="180"/>
    </location>
</feature>
<accession>A0A976FN78</accession>
<dbReference type="SMART" id="SM00915">
    <property type="entry name" value="Jacalin"/>
    <property type="match status" value="1"/>
</dbReference>
<evidence type="ECO:0000313" key="3">
    <source>
        <dbReference type="EMBL" id="TDH69957.1"/>
    </source>
</evidence>
<dbReference type="InterPro" id="IPR036404">
    <property type="entry name" value="Jacalin-like_lectin_dom_sf"/>
</dbReference>
<evidence type="ECO:0000259" key="2">
    <source>
        <dbReference type="PROSITE" id="PS51752"/>
    </source>
</evidence>
<dbReference type="GeneID" id="94351230"/>
<keyword evidence="4" id="KW-1185">Reference proteome</keyword>
<gene>
    <name evidence="3" type="ORF">CCR75_007500</name>
</gene>